<dbReference type="Proteomes" id="UP000236151">
    <property type="component" value="Unassembled WGS sequence"/>
</dbReference>
<accession>A0A2K2FB36</accession>
<keyword evidence="2" id="KW-1185">Reference proteome</keyword>
<dbReference type="KEGG" id="cthd:CDO33_20000"/>
<comment type="caution">
    <text evidence="1">The sequence shown here is derived from an EMBL/GenBank/DDBJ whole genome shotgun (WGS) entry which is preliminary data.</text>
</comment>
<dbReference type="EMBL" id="NIOJ01000037">
    <property type="protein sequence ID" value="PNT97404.1"/>
    <property type="molecule type" value="Genomic_DNA"/>
</dbReference>
<name>A0A2K2FB36_9CLOT</name>
<reference evidence="1 2" key="1">
    <citation type="submission" date="2017-06" db="EMBL/GenBank/DDBJ databases">
        <title>Investigating the central metabolism of Clostridium thermosuccinogenes.</title>
        <authorList>
            <person name="Koendjbiharie J.G."/>
            <person name="van Kranenburg R."/>
        </authorList>
    </citation>
    <scope>NUCLEOTIDE SEQUENCE [LARGE SCALE GENOMIC DNA]</scope>
    <source>
        <strain evidence="1 2">DSM 5806</strain>
    </source>
</reference>
<proteinExistence type="predicted"/>
<dbReference type="OrthoDB" id="9810445at2"/>
<evidence type="ECO:0000313" key="2">
    <source>
        <dbReference type="Proteomes" id="UP000236151"/>
    </source>
</evidence>
<evidence type="ECO:0000313" key="1">
    <source>
        <dbReference type="EMBL" id="PNT97404.1"/>
    </source>
</evidence>
<gene>
    <name evidence="1" type="ORF">CDQ84_13195</name>
</gene>
<organism evidence="1 2">
    <name type="scientific">Clostridium thermosuccinogenes</name>
    <dbReference type="NCBI Taxonomy" id="84032"/>
    <lineage>
        <taxon>Bacteria</taxon>
        <taxon>Bacillati</taxon>
        <taxon>Bacillota</taxon>
        <taxon>Clostridia</taxon>
        <taxon>Eubacteriales</taxon>
        <taxon>Clostridiaceae</taxon>
        <taxon>Clostridium</taxon>
    </lineage>
</organism>
<dbReference type="RefSeq" id="WP_103082202.1">
    <property type="nucleotide sequence ID" value="NZ_CP021850.1"/>
</dbReference>
<dbReference type="AlphaFoldDB" id="A0A2K2FB36"/>
<protein>
    <submittedName>
        <fullName evidence="1">Uncharacterized protein</fullName>
    </submittedName>
</protein>
<sequence length="368" mass="42718">MGSVFDTGFTDLSYFNITKVYTEKIYENAVNAPSNTNAKIKTKGLKFQFVEDSEVNACAFLRDNYDYMRINTGTLVTIYSLLHSAFSNPNVFPNIGDARKETGCQVNGFFDSQKKQILFDGVPIDENRKMISEFASLLATRFIAMHELGHLLNGHTHYIGTLKSNYYIEMIVKEKLSKISNKIDISYALDRRTMEMDADAFAATNSMTNLIGLFQNKESFNLIFDHMENPYQIFELWSFAIHLIFMEFERYAESDYSKYSYYLPNSARELLCHSSAINALEAQRNSGYFSCSREEVELIENYMIKGIQRAENYFNSVYNTDFNFIVKILDPKFIDYVDEVQNHWNNKLRKDLQKFSRALLYDPNGMEI</sequence>